<accession>A0A4R7P6E9</accession>
<dbReference type="OrthoDB" id="7062720at2"/>
<feature type="region of interest" description="Disordered" evidence="1">
    <location>
        <begin position="279"/>
        <end position="305"/>
    </location>
</feature>
<feature type="domain" description="DUF4340" evidence="3">
    <location>
        <begin position="64"/>
        <end position="207"/>
    </location>
</feature>
<comment type="caution">
    <text evidence="4">The sequence shown here is derived from an EMBL/GenBank/DDBJ whole genome shotgun (WGS) entry which is preliminary data.</text>
</comment>
<feature type="compositionally biased region" description="Pro residues" evidence="1">
    <location>
        <begin position="293"/>
        <end position="305"/>
    </location>
</feature>
<keyword evidence="2" id="KW-0812">Transmembrane</keyword>
<dbReference type="InterPro" id="IPR025641">
    <property type="entry name" value="DUF4340"/>
</dbReference>
<keyword evidence="5" id="KW-1185">Reference proteome</keyword>
<evidence type="ECO:0000313" key="4">
    <source>
        <dbReference type="EMBL" id="TDU28851.1"/>
    </source>
</evidence>
<evidence type="ECO:0000256" key="2">
    <source>
        <dbReference type="SAM" id="Phobius"/>
    </source>
</evidence>
<evidence type="ECO:0000256" key="1">
    <source>
        <dbReference type="SAM" id="MobiDB-lite"/>
    </source>
</evidence>
<name>A0A4R7P6E9_9GAMM</name>
<dbReference type="Pfam" id="PF14238">
    <property type="entry name" value="DUF4340"/>
    <property type="match status" value="1"/>
</dbReference>
<dbReference type="AlphaFoldDB" id="A0A4R7P6E9"/>
<feature type="transmembrane region" description="Helical" evidence="2">
    <location>
        <begin position="6"/>
        <end position="24"/>
    </location>
</feature>
<dbReference type="RefSeq" id="WP_133882372.1">
    <property type="nucleotide sequence ID" value="NZ_MWIN01000018.1"/>
</dbReference>
<keyword evidence="2" id="KW-1133">Transmembrane helix</keyword>
<protein>
    <submittedName>
        <fullName evidence="4">Uncharacterized protein DUF4340</fullName>
    </submittedName>
</protein>
<organism evidence="4 5">
    <name type="scientific">Panacagrimonas perspica</name>
    <dbReference type="NCBI Taxonomy" id="381431"/>
    <lineage>
        <taxon>Bacteria</taxon>
        <taxon>Pseudomonadati</taxon>
        <taxon>Pseudomonadota</taxon>
        <taxon>Gammaproteobacteria</taxon>
        <taxon>Nevskiales</taxon>
        <taxon>Nevskiaceae</taxon>
        <taxon>Panacagrimonas</taxon>
    </lineage>
</organism>
<dbReference type="EMBL" id="SOBT01000009">
    <property type="protein sequence ID" value="TDU28851.1"/>
    <property type="molecule type" value="Genomic_DNA"/>
</dbReference>
<sequence length="305" mass="32342">MNRSYLNLGLLVVVGGLGAALWFGQKKEETGPPLTALKQDAVTRIAIQHPGKPAIKLEKKDGAWWLVEPVKSATDKYEIGGILSLADLEVKSKLDAGVDRKELELDPPKYSVTLDDTQIDLGGSEPIKYRRYVASGEMVGVVDDPPSAALDADYSDLVSKAVVPASATLKRIELPGLTLDKAADGAWSALQNPQAKPAQVAQLAESWRNARALWNAADAPEGSTGDAVKITLDDGRVLDLVVQARDPQLVLASKVLGVRYTLSKALVDELFKIPEAPKPEAVDGAAPAVPGMPAIPAPPAETPPQ</sequence>
<keyword evidence="2" id="KW-0472">Membrane</keyword>
<reference evidence="4 5" key="1">
    <citation type="submission" date="2019-03" db="EMBL/GenBank/DDBJ databases">
        <title>Genomic Encyclopedia of Type Strains, Phase IV (KMG-IV): sequencing the most valuable type-strain genomes for metagenomic binning, comparative biology and taxonomic classification.</title>
        <authorList>
            <person name="Goeker M."/>
        </authorList>
    </citation>
    <scope>NUCLEOTIDE SEQUENCE [LARGE SCALE GENOMIC DNA]</scope>
    <source>
        <strain evidence="4 5">DSM 26377</strain>
    </source>
</reference>
<dbReference type="Proteomes" id="UP000295341">
    <property type="component" value="Unassembled WGS sequence"/>
</dbReference>
<proteinExistence type="predicted"/>
<gene>
    <name evidence="4" type="ORF">DFR24_3231</name>
</gene>
<evidence type="ECO:0000313" key="5">
    <source>
        <dbReference type="Proteomes" id="UP000295341"/>
    </source>
</evidence>
<evidence type="ECO:0000259" key="3">
    <source>
        <dbReference type="Pfam" id="PF14238"/>
    </source>
</evidence>